<dbReference type="STRING" id="98765.A0A2R6RZ91"/>
<evidence type="ECO:0000256" key="5">
    <source>
        <dbReference type="SAM" id="MobiDB-lite"/>
    </source>
</evidence>
<dbReference type="GO" id="GO:0022857">
    <property type="term" value="F:transmembrane transporter activity"/>
    <property type="evidence" value="ECO:0007669"/>
    <property type="project" value="TreeGrafter"/>
</dbReference>
<dbReference type="EMBL" id="MLYV02000137">
    <property type="protein sequence ID" value="PSS35354.1"/>
    <property type="molecule type" value="Genomic_DNA"/>
</dbReference>
<comment type="subcellular location">
    <subcellularLocation>
        <location evidence="1">Membrane</location>
        <topology evidence="1">Multi-pass membrane protein</topology>
    </subcellularLocation>
</comment>
<dbReference type="AlphaFoldDB" id="A0A2R6RZ91"/>
<dbReference type="Proteomes" id="UP000186601">
    <property type="component" value="Unassembled WGS sequence"/>
</dbReference>
<evidence type="ECO:0000256" key="1">
    <source>
        <dbReference type="ARBA" id="ARBA00004141"/>
    </source>
</evidence>
<name>A0A2R6RZ91_9APHY</name>
<keyword evidence="2 6" id="KW-0812">Transmembrane</keyword>
<sequence length="106" mass="11348">MSTSEIQDAPKAEPKDDDPVAAKAFVAEDEGEKSWKIHDEQVLPKNNLPLVFFSLLLATFLVGSALCGAAQNMPWLIVARAIQGIGGGGIFQMVNITIGDIVPLEK</sequence>
<reference evidence="7 8" key="1">
    <citation type="submission" date="2018-02" db="EMBL/GenBank/DDBJ databases">
        <title>Genome sequence of the basidiomycete white-rot fungus Phlebia centrifuga.</title>
        <authorList>
            <person name="Granchi Z."/>
            <person name="Peng M."/>
            <person name="de Vries R.P."/>
            <person name="Hilden K."/>
            <person name="Makela M.R."/>
            <person name="Grigoriev I."/>
            <person name="Riley R."/>
        </authorList>
    </citation>
    <scope>NUCLEOTIDE SEQUENCE [LARGE SCALE GENOMIC DNA]</scope>
    <source>
        <strain evidence="7 8">FBCC195</strain>
    </source>
</reference>
<dbReference type="InterPro" id="IPR036259">
    <property type="entry name" value="MFS_trans_sf"/>
</dbReference>
<dbReference type="SUPFAM" id="SSF103473">
    <property type="entry name" value="MFS general substrate transporter"/>
    <property type="match status" value="1"/>
</dbReference>
<comment type="caution">
    <text evidence="7">The sequence shown here is derived from an EMBL/GenBank/DDBJ whole genome shotgun (WGS) entry which is preliminary data.</text>
</comment>
<evidence type="ECO:0000256" key="4">
    <source>
        <dbReference type="ARBA" id="ARBA00023136"/>
    </source>
</evidence>
<evidence type="ECO:0000256" key="3">
    <source>
        <dbReference type="ARBA" id="ARBA00022989"/>
    </source>
</evidence>
<evidence type="ECO:0000313" key="8">
    <source>
        <dbReference type="Proteomes" id="UP000186601"/>
    </source>
</evidence>
<feature type="region of interest" description="Disordered" evidence="5">
    <location>
        <begin position="1"/>
        <end position="20"/>
    </location>
</feature>
<dbReference type="OrthoDB" id="3255195at2759"/>
<protein>
    <recommendedName>
        <fullName evidence="9">Major facilitator superfamily (MFS) profile domain-containing protein</fullName>
    </recommendedName>
</protein>
<dbReference type="PANTHER" id="PTHR23501">
    <property type="entry name" value="MAJOR FACILITATOR SUPERFAMILY"/>
    <property type="match status" value="1"/>
</dbReference>
<evidence type="ECO:0000256" key="2">
    <source>
        <dbReference type="ARBA" id="ARBA00022692"/>
    </source>
</evidence>
<dbReference type="Gene3D" id="1.20.1720.10">
    <property type="entry name" value="Multidrug resistance protein D"/>
    <property type="match status" value="1"/>
</dbReference>
<proteinExistence type="predicted"/>
<evidence type="ECO:0000313" key="7">
    <source>
        <dbReference type="EMBL" id="PSS35354.1"/>
    </source>
</evidence>
<feature type="transmembrane region" description="Helical" evidence="6">
    <location>
        <begin position="50"/>
        <end position="70"/>
    </location>
</feature>
<evidence type="ECO:0008006" key="9">
    <source>
        <dbReference type="Google" id="ProtNLM"/>
    </source>
</evidence>
<feature type="compositionally biased region" description="Basic and acidic residues" evidence="5">
    <location>
        <begin position="8"/>
        <end position="20"/>
    </location>
</feature>
<keyword evidence="8" id="KW-1185">Reference proteome</keyword>
<organism evidence="7 8">
    <name type="scientific">Hermanssonia centrifuga</name>
    <dbReference type="NCBI Taxonomy" id="98765"/>
    <lineage>
        <taxon>Eukaryota</taxon>
        <taxon>Fungi</taxon>
        <taxon>Dikarya</taxon>
        <taxon>Basidiomycota</taxon>
        <taxon>Agaricomycotina</taxon>
        <taxon>Agaricomycetes</taxon>
        <taxon>Polyporales</taxon>
        <taxon>Meruliaceae</taxon>
        <taxon>Hermanssonia</taxon>
    </lineage>
</organism>
<keyword evidence="4 6" id="KW-0472">Membrane</keyword>
<evidence type="ECO:0000256" key="6">
    <source>
        <dbReference type="SAM" id="Phobius"/>
    </source>
</evidence>
<keyword evidence="3 6" id="KW-1133">Transmembrane helix</keyword>
<accession>A0A2R6RZ91</accession>
<dbReference type="GO" id="GO:0005886">
    <property type="term" value="C:plasma membrane"/>
    <property type="evidence" value="ECO:0007669"/>
    <property type="project" value="TreeGrafter"/>
</dbReference>
<gene>
    <name evidence="7" type="ORF">PHLCEN_2v1691</name>
</gene>
<dbReference type="PANTHER" id="PTHR23501:SF102">
    <property type="entry name" value="DRUG TRANSPORTER, PUTATIVE (AFU_ORTHOLOGUE AFUA_3G08530)-RELATED"/>
    <property type="match status" value="1"/>
</dbReference>